<feature type="transmembrane region" description="Helical" evidence="1">
    <location>
        <begin position="68"/>
        <end position="85"/>
    </location>
</feature>
<dbReference type="AlphaFoldDB" id="C4GAH7"/>
<organism evidence="2 3">
    <name type="scientific">Shuttleworthella satelles DSM 14600</name>
    <dbReference type="NCBI Taxonomy" id="626523"/>
    <lineage>
        <taxon>Bacteria</taxon>
        <taxon>Bacillati</taxon>
        <taxon>Bacillota</taxon>
        <taxon>Clostridia</taxon>
        <taxon>Lachnospirales</taxon>
        <taxon>Lachnospiraceae</taxon>
        <taxon>Shuttleworthella</taxon>
    </lineage>
</organism>
<keyword evidence="1" id="KW-0472">Membrane</keyword>
<dbReference type="RefSeq" id="WP_006905939.1">
    <property type="nucleotide sequence ID" value="NZ_GG665866.1"/>
</dbReference>
<gene>
    <name evidence="2" type="ORF">GCWU000342_00928</name>
</gene>
<feature type="transmembrane region" description="Helical" evidence="1">
    <location>
        <begin position="12"/>
        <end position="32"/>
    </location>
</feature>
<feature type="transmembrane region" description="Helical" evidence="1">
    <location>
        <begin position="91"/>
        <end position="109"/>
    </location>
</feature>
<keyword evidence="3" id="KW-1185">Reference proteome</keyword>
<keyword evidence="1" id="KW-1133">Transmembrane helix</keyword>
<name>C4GAH7_9FIRM</name>
<accession>C4GAH7</accession>
<proteinExistence type="predicted"/>
<protein>
    <recommendedName>
        <fullName evidence="4">DUF3784 domain-containing protein</fullName>
    </recommendedName>
</protein>
<comment type="caution">
    <text evidence="2">The sequence shown here is derived from an EMBL/GenBank/DDBJ whole genome shotgun (WGS) entry which is preliminary data.</text>
</comment>
<reference evidence="2" key="1">
    <citation type="submission" date="2009-04" db="EMBL/GenBank/DDBJ databases">
        <authorList>
            <person name="Weinstock G."/>
            <person name="Sodergren E."/>
            <person name="Clifton S."/>
            <person name="Fulton L."/>
            <person name="Fulton B."/>
            <person name="Courtney L."/>
            <person name="Fronick C."/>
            <person name="Harrison M."/>
            <person name="Strong C."/>
            <person name="Farmer C."/>
            <person name="Delahaunty K."/>
            <person name="Markovic C."/>
            <person name="Hall O."/>
            <person name="Minx P."/>
            <person name="Tomlinson C."/>
            <person name="Mitreva M."/>
            <person name="Nelson J."/>
            <person name="Hou S."/>
            <person name="Wollam A."/>
            <person name="Pepin K.H."/>
            <person name="Johnson M."/>
            <person name="Bhonagiri V."/>
            <person name="Nash W.E."/>
            <person name="Warren W."/>
            <person name="Chinwalla A."/>
            <person name="Mardis E.R."/>
            <person name="Wilson R.K."/>
        </authorList>
    </citation>
    <scope>NUCLEOTIDE SEQUENCE [LARGE SCALE GENOMIC DNA]</scope>
    <source>
        <strain evidence="2">DSM 14600</strain>
    </source>
</reference>
<sequence length="120" mass="13423">MSAGIRQGQLALIIWVLALVLVGLGIYLFALAGRMREEKKVFAFLIPATELYKIQDMKGLAGYLSGRVRILSIACMVFGLVLILYQLIHFPAYIAVAFALALLIVYLWFSRGLREGVKKF</sequence>
<evidence type="ECO:0000313" key="3">
    <source>
        <dbReference type="Proteomes" id="UP000003494"/>
    </source>
</evidence>
<dbReference type="Proteomes" id="UP000003494">
    <property type="component" value="Unassembled WGS sequence"/>
</dbReference>
<evidence type="ECO:0000256" key="1">
    <source>
        <dbReference type="SAM" id="Phobius"/>
    </source>
</evidence>
<dbReference type="HOGENOM" id="CLU_2048168_0_0_9"/>
<keyword evidence="1" id="KW-0812">Transmembrane</keyword>
<evidence type="ECO:0008006" key="4">
    <source>
        <dbReference type="Google" id="ProtNLM"/>
    </source>
</evidence>
<dbReference type="EMBL" id="ACIP02000002">
    <property type="protein sequence ID" value="EEP28120.1"/>
    <property type="molecule type" value="Genomic_DNA"/>
</dbReference>
<evidence type="ECO:0000313" key="2">
    <source>
        <dbReference type="EMBL" id="EEP28120.1"/>
    </source>
</evidence>
<dbReference type="STRING" id="626523.GCWU000342_00928"/>